<proteinExistence type="predicted"/>
<keyword evidence="3" id="KW-1185">Reference proteome</keyword>
<dbReference type="Proteomes" id="UP001457282">
    <property type="component" value="Unassembled WGS sequence"/>
</dbReference>
<dbReference type="EMBL" id="JBEDUW010000006">
    <property type="protein sequence ID" value="KAK9921700.1"/>
    <property type="molecule type" value="Genomic_DNA"/>
</dbReference>
<comment type="caution">
    <text evidence="1">The sequence shown here is derived from an EMBL/GenBank/DDBJ whole genome shotgun (WGS) entry which is preliminary data.</text>
</comment>
<dbReference type="EMBL" id="JBEDUW010000001">
    <property type="protein sequence ID" value="KAK9947512.1"/>
    <property type="molecule type" value="Genomic_DNA"/>
</dbReference>
<name>A0AAW1WCF7_RUBAR</name>
<dbReference type="GO" id="GO:0017148">
    <property type="term" value="P:negative regulation of translation"/>
    <property type="evidence" value="ECO:0007669"/>
    <property type="project" value="TreeGrafter"/>
</dbReference>
<dbReference type="GO" id="GO:0030014">
    <property type="term" value="C:CCR4-NOT complex"/>
    <property type="evidence" value="ECO:0007669"/>
    <property type="project" value="InterPro"/>
</dbReference>
<accession>A0AAW1WCF7</accession>
<reference evidence="1 3" key="1">
    <citation type="journal article" date="2023" name="G3 (Bethesda)">
        <title>A chromosome-length genome assembly and annotation of blackberry (Rubus argutus, cv. 'Hillquist').</title>
        <authorList>
            <person name="Bruna T."/>
            <person name="Aryal R."/>
            <person name="Dudchenko O."/>
            <person name="Sargent D.J."/>
            <person name="Mead D."/>
            <person name="Buti M."/>
            <person name="Cavallini A."/>
            <person name="Hytonen T."/>
            <person name="Andres J."/>
            <person name="Pham M."/>
            <person name="Weisz D."/>
            <person name="Mascagni F."/>
            <person name="Usai G."/>
            <person name="Natali L."/>
            <person name="Bassil N."/>
            <person name="Fernandez G.E."/>
            <person name="Lomsadze A."/>
            <person name="Armour M."/>
            <person name="Olukolu B."/>
            <person name="Poorten T."/>
            <person name="Britton C."/>
            <person name="Davik J."/>
            <person name="Ashrafi H."/>
            <person name="Aiden E.L."/>
            <person name="Borodovsky M."/>
            <person name="Worthington M."/>
        </authorList>
    </citation>
    <scope>NUCLEOTIDE SEQUENCE [LARGE SCALE GENOMIC DNA]</scope>
    <source>
        <strain evidence="1">PI 553951</strain>
    </source>
</reference>
<gene>
    <name evidence="2" type="ORF">M0R45_003132</name>
    <name evidence="1" type="ORF">M0R45_030201</name>
</gene>
<sequence>MASSPSSSLTVANRDGSPEDEAVLSVTRAYAQDALLQFQSGKFDQCLTALHECLKRKADDPKILHNVGLAEFYRDGCSDPKRLLEVLNDVKLWFSILIFEVGISMMQELLLINMINYLYSNFFIIGIGSEAK</sequence>
<dbReference type="GO" id="GO:0006402">
    <property type="term" value="P:mRNA catabolic process"/>
    <property type="evidence" value="ECO:0007669"/>
    <property type="project" value="TreeGrafter"/>
</dbReference>
<dbReference type="AlphaFoldDB" id="A0AAW1WCF7"/>
<evidence type="ECO:0000313" key="2">
    <source>
        <dbReference type="EMBL" id="KAK9947512.1"/>
    </source>
</evidence>
<dbReference type="InterPro" id="IPR039740">
    <property type="entry name" value="CNOT10"/>
</dbReference>
<dbReference type="PANTHER" id="PTHR12979:SF5">
    <property type="entry name" value="CCR4-NOT TRANSCRIPTION COMPLEX SUBUNIT 10"/>
    <property type="match status" value="1"/>
</dbReference>
<organism evidence="1 3">
    <name type="scientific">Rubus argutus</name>
    <name type="common">Southern blackberry</name>
    <dbReference type="NCBI Taxonomy" id="59490"/>
    <lineage>
        <taxon>Eukaryota</taxon>
        <taxon>Viridiplantae</taxon>
        <taxon>Streptophyta</taxon>
        <taxon>Embryophyta</taxon>
        <taxon>Tracheophyta</taxon>
        <taxon>Spermatophyta</taxon>
        <taxon>Magnoliopsida</taxon>
        <taxon>eudicotyledons</taxon>
        <taxon>Gunneridae</taxon>
        <taxon>Pentapetalae</taxon>
        <taxon>rosids</taxon>
        <taxon>fabids</taxon>
        <taxon>Rosales</taxon>
        <taxon>Rosaceae</taxon>
        <taxon>Rosoideae</taxon>
        <taxon>Rosoideae incertae sedis</taxon>
        <taxon>Rubus</taxon>
    </lineage>
</organism>
<protein>
    <submittedName>
        <fullName evidence="1">Uncharacterized protein</fullName>
    </submittedName>
</protein>
<evidence type="ECO:0000313" key="1">
    <source>
        <dbReference type="EMBL" id="KAK9921700.1"/>
    </source>
</evidence>
<evidence type="ECO:0000313" key="3">
    <source>
        <dbReference type="Proteomes" id="UP001457282"/>
    </source>
</evidence>
<dbReference type="PANTHER" id="PTHR12979">
    <property type="entry name" value="CCR4-NOT TRANSCRIPTION COMPLEX SUBUNIT 10"/>
    <property type="match status" value="1"/>
</dbReference>